<dbReference type="InterPro" id="IPR043724">
    <property type="entry name" value="DUF5666"/>
</dbReference>
<name>A0A1G2R8G9_9BACT</name>
<feature type="signal peptide" evidence="1">
    <location>
        <begin position="1"/>
        <end position="28"/>
    </location>
</feature>
<organism evidence="3 4">
    <name type="scientific">Candidatus Wildermuthbacteria bacterium RIFCSPHIGHO2_02_FULL_47_17</name>
    <dbReference type="NCBI Taxonomy" id="1802452"/>
    <lineage>
        <taxon>Bacteria</taxon>
        <taxon>Candidatus Wildermuthiibacteriota</taxon>
    </lineage>
</organism>
<feature type="domain" description="DUF5666" evidence="2">
    <location>
        <begin position="66"/>
        <end position="126"/>
    </location>
</feature>
<feature type="chain" id="PRO_5009584235" description="DUF5666 domain-containing protein" evidence="1">
    <location>
        <begin position="29"/>
        <end position="180"/>
    </location>
</feature>
<comment type="caution">
    <text evidence="3">The sequence shown here is derived from an EMBL/GenBank/DDBJ whole genome shotgun (WGS) entry which is preliminary data.</text>
</comment>
<evidence type="ECO:0000313" key="3">
    <source>
        <dbReference type="EMBL" id="OHA68401.1"/>
    </source>
</evidence>
<proteinExistence type="predicted"/>
<evidence type="ECO:0000259" key="2">
    <source>
        <dbReference type="Pfam" id="PF18914"/>
    </source>
</evidence>
<dbReference type="Pfam" id="PF18914">
    <property type="entry name" value="DUF5666"/>
    <property type="match status" value="1"/>
</dbReference>
<dbReference type="EMBL" id="MHTX01000017">
    <property type="protein sequence ID" value="OHA68401.1"/>
    <property type="molecule type" value="Genomic_DNA"/>
</dbReference>
<dbReference type="Proteomes" id="UP000179258">
    <property type="component" value="Unassembled WGS sequence"/>
</dbReference>
<reference evidence="3 4" key="1">
    <citation type="journal article" date="2016" name="Nat. Commun.">
        <title>Thousands of microbial genomes shed light on interconnected biogeochemical processes in an aquifer system.</title>
        <authorList>
            <person name="Anantharaman K."/>
            <person name="Brown C.T."/>
            <person name="Hug L.A."/>
            <person name="Sharon I."/>
            <person name="Castelle C.J."/>
            <person name="Probst A.J."/>
            <person name="Thomas B.C."/>
            <person name="Singh A."/>
            <person name="Wilkins M.J."/>
            <person name="Karaoz U."/>
            <person name="Brodie E.L."/>
            <person name="Williams K.H."/>
            <person name="Hubbard S.S."/>
            <person name="Banfield J.F."/>
        </authorList>
    </citation>
    <scope>NUCLEOTIDE SEQUENCE [LARGE SCALE GENOMIC DNA]</scope>
</reference>
<protein>
    <recommendedName>
        <fullName evidence="2">DUF5666 domain-containing protein</fullName>
    </recommendedName>
</protein>
<accession>A0A1G2R8G9</accession>
<keyword evidence="1" id="KW-0732">Signal</keyword>
<evidence type="ECO:0000256" key="1">
    <source>
        <dbReference type="SAM" id="SignalP"/>
    </source>
</evidence>
<dbReference type="AlphaFoldDB" id="A0A1G2R8G9"/>
<gene>
    <name evidence="3" type="ORF">A3D59_04520</name>
</gene>
<sequence>MKKQILAASFIAVFAVAALLAAGQLVFATDDTATTSTGTTTGDNVEDVSPVNVNALPAHQGKFELKGAVSAVNGSSTTISVNGLAVNVATAKITRGTGRTLADIQVGDRIEMSGRIESGTLYAARVVVKGFGSGNILNNEAVLKVRSEINEKIQNILKQIEELRKQINSRFGTGNATSTQ</sequence>
<evidence type="ECO:0000313" key="4">
    <source>
        <dbReference type="Proteomes" id="UP000179258"/>
    </source>
</evidence>